<evidence type="ECO:0000256" key="3">
    <source>
        <dbReference type="ARBA" id="ARBA00022989"/>
    </source>
</evidence>
<organism evidence="8 9">
    <name type="scientific">Cnephaeus nilssonii</name>
    <name type="common">Northern bat</name>
    <name type="synonym">Eptesicus nilssonii</name>
    <dbReference type="NCBI Taxonomy" id="3371016"/>
    <lineage>
        <taxon>Eukaryota</taxon>
        <taxon>Metazoa</taxon>
        <taxon>Chordata</taxon>
        <taxon>Craniata</taxon>
        <taxon>Vertebrata</taxon>
        <taxon>Euteleostomi</taxon>
        <taxon>Mammalia</taxon>
        <taxon>Eutheria</taxon>
        <taxon>Laurasiatheria</taxon>
        <taxon>Chiroptera</taxon>
        <taxon>Yangochiroptera</taxon>
        <taxon>Vespertilionidae</taxon>
        <taxon>Cnephaeus</taxon>
    </lineage>
</organism>
<feature type="domain" description="Peptidase S54 rhomboid" evidence="7">
    <location>
        <begin position="72"/>
        <end position="207"/>
    </location>
</feature>
<dbReference type="SUPFAM" id="SSF144091">
    <property type="entry name" value="Rhomboid-like"/>
    <property type="match status" value="1"/>
</dbReference>
<evidence type="ECO:0000256" key="2">
    <source>
        <dbReference type="ARBA" id="ARBA00022692"/>
    </source>
</evidence>
<dbReference type="GO" id="GO:0016020">
    <property type="term" value="C:membrane"/>
    <property type="evidence" value="ECO:0007669"/>
    <property type="project" value="UniProtKB-SubCell"/>
</dbReference>
<evidence type="ECO:0008006" key="10">
    <source>
        <dbReference type="Google" id="ProtNLM"/>
    </source>
</evidence>
<dbReference type="GO" id="GO:0004252">
    <property type="term" value="F:serine-type endopeptidase activity"/>
    <property type="evidence" value="ECO:0007669"/>
    <property type="project" value="InterPro"/>
</dbReference>
<evidence type="ECO:0000313" key="8">
    <source>
        <dbReference type="EMBL" id="KAK1328395.1"/>
    </source>
</evidence>
<dbReference type="SUPFAM" id="SSF46934">
    <property type="entry name" value="UBA-like"/>
    <property type="match status" value="1"/>
</dbReference>
<dbReference type="Pfam" id="PF01694">
    <property type="entry name" value="Rhomboid"/>
    <property type="match status" value="1"/>
</dbReference>
<dbReference type="Proteomes" id="UP001177744">
    <property type="component" value="Unassembled WGS sequence"/>
</dbReference>
<proteinExistence type="predicted"/>
<keyword evidence="3 5" id="KW-1133">Transmembrane helix</keyword>
<dbReference type="InterPro" id="IPR022764">
    <property type="entry name" value="Peptidase_S54_rhomboid_dom"/>
</dbReference>
<dbReference type="Pfam" id="PF00627">
    <property type="entry name" value="UBA"/>
    <property type="match status" value="1"/>
</dbReference>
<dbReference type="Gene3D" id="1.10.8.10">
    <property type="entry name" value="DNA helicase RuvA subunit, C-terminal domain"/>
    <property type="match status" value="1"/>
</dbReference>
<name>A0AA40LD66_CNENI</name>
<gene>
    <name evidence="8" type="ORF">QTO34_011968</name>
</gene>
<dbReference type="InterPro" id="IPR009060">
    <property type="entry name" value="UBA-like_sf"/>
</dbReference>
<dbReference type="PANTHER" id="PTHR43066:SF16">
    <property type="entry name" value="RHOMBOID DOMAIN-CONTAINING PROTEIN 3"/>
    <property type="match status" value="1"/>
</dbReference>
<keyword evidence="4 5" id="KW-0472">Membrane</keyword>
<sequence>MTVTVFLYPQHTTPRLPLTTFSRAMSDRGRPGLLSPALPLASSVLMLLMSSLWLAGAGPSLALAPELLLDPWQAHRLLTHALGHTALPSLLLSLLLLPVLGWRQECHLGTLRFLHASALLALAAGLLAVLLAGLGVSTAAGGCGYMPVHLAMLSGQGSHPRRPQGAVPPWLLPWLLLALTPLLTSEPPFLQLLCGLLAGLAYAAGAFQWLEPSERRLQALQKGFLCRALACWPLRLLPAPGSVAELPVALPGVRLSTPGPPYTASSGLWAHSEGSAPRPPGLGPVQPNWEDSSEVGLAWPGPGFPPGSPLWAALDEQMLQEGIQASLLEGPTQVPKSPLWLPKSSVSSLRLQQLERMGFPMEQAVVALAATGRVEGAVSLLVSGEVGAEALVTQGSRWARPSRGSWAPLAQDGPRRQESLPMVGYTAFQPQLISSHLPVSAYTESSRQPSLIAQECHPFAVPPVYPLDRAQFSRSPRPSSEQAGGW</sequence>
<dbReference type="PANTHER" id="PTHR43066">
    <property type="entry name" value="RHOMBOID-RELATED PROTEIN"/>
    <property type="match status" value="1"/>
</dbReference>
<accession>A0AA40LD66</accession>
<evidence type="ECO:0000256" key="1">
    <source>
        <dbReference type="ARBA" id="ARBA00004141"/>
    </source>
</evidence>
<evidence type="ECO:0000256" key="4">
    <source>
        <dbReference type="ARBA" id="ARBA00023136"/>
    </source>
</evidence>
<protein>
    <recommendedName>
        <fullName evidence="10">Rhomboid domain containing 3</fullName>
    </recommendedName>
</protein>
<dbReference type="InterPro" id="IPR015940">
    <property type="entry name" value="UBA"/>
</dbReference>
<dbReference type="EMBL" id="JAULJE010000023">
    <property type="protein sequence ID" value="KAK1328395.1"/>
    <property type="molecule type" value="Genomic_DNA"/>
</dbReference>
<keyword evidence="9" id="KW-1185">Reference proteome</keyword>
<feature type="transmembrane region" description="Helical" evidence="5">
    <location>
        <begin position="33"/>
        <end position="57"/>
    </location>
</feature>
<feature type="transmembrane region" description="Helical" evidence="5">
    <location>
        <begin position="113"/>
        <end position="132"/>
    </location>
</feature>
<evidence type="ECO:0000259" key="7">
    <source>
        <dbReference type="Pfam" id="PF01694"/>
    </source>
</evidence>
<comment type="subcellular location">
    <subcellularLocation>
        <location evidence="1">Membrane</location>
        <topology evidence="1">Multi-pass membrane protein</topology>
    </subcellularLocation>
</comment>
<dbReference type="Gene3D" id="1.20.1540.10">
    <property type="entry name" value="Rhomboid-like"/>
    <property type="match status" value="1"/>
</dbReference>
<dbReference type="InterPro" id="IPR035952">
    <property type="entry name" value="Rhomboid-like_sf"/>
</dbReference>
<comment type="caution">
    <text evidence="8">The sequence shown here is derived from an EMBL/GenBank/DDBJ whole genome shotgun (WGS) entry which is preliminary data.</text>
</comment>
<keyword evidence="2 5" id="KW-0812">Transmembrane</keyword>
<evidence type="ECO:0000256" key="5">
    <source>
        <dbReference type="SAM" id="Phobius"/>
    </source>
</evidence>
<feature type="transmembrane region" description="Helical" evidence="5">
    <location>
        <begin position="77"/>
        <end position="101"/>
    </location>
</feature>
<reference evidence="8" key="1">
    <citation type="submission" date="2023-06" db="EMBL/GenBank/DDBJ databases">
        <title>Reference genome for the Northern bat (Eptesicus nilssonii), a most northern bat species.</title>
        <authorList>
            <person name="Laine V.N."/>
            <person name="Pulliainen A.T."/>
            <person name="Lilley T.M."/>
        </authorList>
    </citation>
    <scope>NUCLEOTIDE SEQUENCE</scope>
    <source>
        <strain evidence="8">BLF_Eptnil</strain>
        <tissue evidence="8">Kidney</tissue>
    </source>
</reference>
<evidence type="ECO:0000313" key="9">
    <source>
        <dbReference type="Proteomes" id="UP001177744"/>
    </source>
</evidence>
<evidence type="ECO:0000259" key="6">
    <source>
        <dbReference type="Pfam" id="PF00627"/>
    </source>
</evidence>
<feature type="domain" description="UBA" evidence="6">
    <location>
        <begin position="348"/>
        <end position="381"/>
    </location>
</feature>
<dbReference type="AlphaFoldDB" id="A0AA40LD66"/>